<dbReference type="PANTHER" id="PTHR23048">
    <property type="entry name" value="MYOSIN LIGHT CHAIN 1, 3"/>
    <property type="match status" value="1"/>
</dbReference>
<keyword evidence="2" id="KW-0479">Metal-binding</keyword>
<evidence type="ECO:0000256" key="4">
    <source>
        <dbReference type="ARBA" id="ARBA00022837"/>
    </source>
</evidence>
<dbReference type="InterPro" id="IPR011992">
    <property type="entry name" value="EF-hand-dom_pair"/>
</dbReference>
<keyword evidence="3" id="KW-0677">Repeat</keyword>
<dbReference type="InterPro" id="IPR018247">
    <property type="entry name" value="EF_Hand_1_Ca_BS"/>
</dbReference>
<dbReference type="SUPFAM" id="SSF47473">
    <property type="entry name" value="EF-hand"/>
    <property type="match status" value="1"/>
</dbReference>
<evidence type="ECO:0000256" key="1">
    <source>
        <dbReference type="ARBA" id="ARBA00020786"/>
    </source>
</evidence>
<dbReference type="CDD" id="cd00051">
    <property type="entry name" value="EFh"/>
    <property type="match status" value="1"/>
</dbReference>
<proteinExistence type="predicted"/>
<feature type="domain" description="EF-hand" evidence="6">
    <location>
        <begin position="85"/>
        <end position="120"/>
    </location>
</feature>
<dbReference type="EMBL" id="RRYP01008721">
    <property type="protein sequence ID" value="TNV79585.1"/>
    <property type="molecule type" value="Genomic_DNA"/>
</dbReference>
<dbReference type="InterPro" id="IPR050230">
    <property type="entry name" value="CALM/Myosin/TropC-like"/>
</dbReference>
<dbReference type="GO" id="GO:0005509">
    <property type="term" value="F:calcium ion binding"/>
    <property type="evidence" value="ECO:0007669"/>
    <property type="project" value="InterPro"/>
</dbReference>
<dbReference type="Gene3D" id="1.10.238.10">
    <property type="entry name" value="EF-hand"/>
    <property type="match status" value="2"/>
</dbReference>
<comment type="caution">
    <text evidence="7">The sequence shown here is derived from an EMBL/GenBank/DDBJ whole genome shotgun (WGS) entry which is preliminary data.</text>
</comment>
<gene>
    <name evidence="7" type="ORF">FGO68_gene11170</name>
</gene>
<dbReference type="PANTHER" id="PTHR23048:SF0">
    <property type="entry name" value="CALMODULIN LIKE 3"/>
    <property type="match status" value="1"/>
</dbReference>
<keyword evidence="8" id="KW-1185">Reference proteome</keyword>
<dbReference type="AlphaFoldDB" id="A0A8J8NSV5"/>
<evidence type="ECO:0000259" key="6">
    <source>
        <dbReference type="PROSITE" id="PS50222"/>
    </source>
</evidence>
<sequence length="193" mass="21766">MNLFKASVAPKADKKLQSLFKAKPTDDVRFAAVKAYIQNFKPETLASNDLQAEVDEAYAVVDTNRDGFITPAELKAAIQAEGKPVTDEEIQFVFLLIDANQDGKLSWNECYNFAKSQGGLNVSLYTRSEKVNIIFQYYDTNKDGFLNKAEVKRLLVDSYGAATDADAQWFIALVDSNWDGKISWYELYYAIQE</sequence>
<dbReference type="OrthoDB" id="312544at2759"/>
<keyword evidence="5" id="KW-0007">Acetylation</keyword>
<dbReference type="PROSITE" id="PS00018">
    <property type="entry name" value="EF_HAND_1"/>
    <property type="match status" value="2"/>
</dbReference>
<evidence type="ECO:0000313" key="8">
    <source>
        <dbReference type="Proteomes" id="UP000785679"/>
    </source>
</evidence>
<feature type="domain" description="EF-hand" evidence="6">
    <location>
        <begin position="49"/>
        <end position="84"/>
    </location>
</feature>
<dbReference type="Pfam" id="PF13499">
    <property type="entry name" value="EF-hand_7"/>
    <property type="match status" value="2"/>
</dbReference>
<protein>
    <recommendedName>
        <fullName evidence="1">Calmodulin</fullName>
    </recommendedName>
</protein>
<evidence type="ECO:0000256" key="2">
    <source>
        <dbReference type="ARBA" id="ARBA00022723"/>
    </source>
</evidence>
<dbReference type="SMART" id="SM00054">
    <property type="entry name" value="EFh"/>
    <property type="match status" value="3"/>
</dbReference>
<dbReference type="PROSITE" id="PS50222">
    <property type="entry name" value="EF_HAND_2"/>
    <property type="match status" value="3"/>
</dbReference>
<accession>A0A8J8NSV5</accession>
<dbReference type="GO" id="GO:0016460">
    <property type="term" value="C:myosin II complex"/>
    <property type="evidence" value="ECO:0007669"/>
    <property type="project" value="TreeGrafter"/>
</dbReference>
<reference evidence="7" key="1">
    <citation type="submission" date="2019-06" db="EMBL/GenBank/DDBJ databases">
        <authorList>
            <person name="Zheng W."/>
        </authorList>
    </citation>
    <scope>NUCLEOTIDE SEQUENCE</scope>
    <source>
        <strain evidence="7">QDHG01</strain>
    </source>
</reference>
<feature type="domain" description="EF-hand" evidence="6">
    <location>
        <begin position="126"/>
        <end position="161"/>
    </location>
</feature>
<evidence type="ECO:0000256" key="3">
    <source>
        <dbReference type="ARBA" id="ARBA00022737"/>
    </source>
</evidence>
<organism evidence="7 8">
    <name type="scientific">Halteria grandinella</name>
    <dbReference type="NCBI Taxonomy" id="5974"/>
    <lineage>
        <taxon>Eukaryota</taxon>
        <taxon>Sar</taxon>
        <taxon>Alveolata</taxon>
        <taxon>Ciliophora</taxon>
        <taxon>Intramacronucleata</taxon>
        <taxon>Spirotrichea</taxon>
        <taxon>Stichotrichia</taxon>
        <taxon>Sporadotrichida</taxon>
        <taxon>Halteriidae</taxon>
        <taxon>Halteria</taxon>
    </lineage>
</organism>
<dbReference type="InterPro" id="IPR002048">
    <property type="entry name" value="EF_hand_dom"/>
</dbReference>
<evidence type="ECO:0000313" key="7">
    <source>
        <dbReference type="EMBL" id="TNV79585.1"/>
    </source>
</evidence>
<dbReference type="Proteomes" id="UP000785679">
    <property type="component" value="Unassembled WGS sequence"/>
</dbReference>
<name>A0A8J8NSV5_HALGN</name>
<evidence type="ECO:0000256" key="5">
    <source>
        <dbReference type="ARBA" id="ARBA00022990"/>
    </source>
</evidence>
<keyword evidence="4" id="KW-0106">Calcium</keyword>